<accession>A0AB33KLU5</accession>
<dbReference type="EMBL" id="AP035884">
    <property type="protein sequence ID" value="BFP55415.1"/>
    <property type="molecule type" value="Genomic_DNA"/>
</dbReference>
<gene>
    <name evidence="1" type="ORF">SCMC78_52220</name>
</gene>
<dbReference type="KEGG" id="stcm:SCMC78_52220"/>
<sequence>MNTYAYPHPHPLAELVRMRRGAEYAAEVTVSDGQRFASLGGVVVRNRRLVLLWLRRQALRLANGHGLPLAPEPLRLPTGDVRPVRFHGSDAPEELRRWATRGPHQDHAIRALEAGFPALFTVLDPAVGLSLTLAGWRGRPADR</sequence>
<name>A0AB33KLU5_9ACTN</name>
<organism evidence="1">
    <name type="scientific">Streptomyces sp. CMC78</name>
    <dbReference type="NCBI Taxonomy" id="3231512"/>
    <lineage>
        <taxon>Bacteria</taxon>
        <taxon>Bacillati</taxon>
        <taxon>Actinomycetota</taxon>
        <taxon>Actinomycetes</taxon>
        <taxon>Kitasatosporales</taxon>
        <taxon>Streptomycetaceae</taxon>
        <taxon>Streptomyces</taxon>
    </lineage>
</organism>
<evidence type="ECO:0000313" key="1">
    <source>
        <dbReference type="EMBL" id="BFP55415.1"/>
    </source>
</evidence>
<proteinExistence type="predicted"/>
<dbReference type="AlphaFoldDB" id="A0AB33KLU5"/>
<reference evidence="1" key="1">
    <citation type="submission" date="2024-07" db="EMBL/GenBank/DDBJ databases">
        <title>Complete genome sequences of cellulolytic bacteria, Kitasatospora sp. CMC57 and Streptomyces sp. CMC78, isolated from Japanese agricultural soil.</title>
        <authorList>
            <person name="Hashimoto T."/>
            <person name="Ito M."/>
            <person name="Iwamoto M."/>
            <person name="Fukahori D."/>
            <person name="Shoda T."/>
            <person name="Sakoda M."/>
            <person name="Morohoshi T."/>
            <person name="Mitsuboshi M."/>
            <person name="Nishizawa T."/>
        </authorList>
    </citation>
    <scope>NUCLEOTIDE SEQUENCE</scope>
    <source>
        <strain evidence="1">CMC78</strain>
    </source>
</reference>
<protein>
    <submittedName>
        <fullName evidence="1">Uncharacterized protein</fullName>
    </submittedName>
</protein>